<dbReference type="Proteomes" id="UP000601435">
    <property type="component" value="Unassembled WGS sequence"/>
</dbReference>
<dbReference type="AlphaFoldDB" id="A0A812QD29"/>
<feature type="region of interest" description="Disordered" evidence="1">
    <location>
        <begin position="240"/>
        <end position="267"/>
    </location>
</feature>
<proteinExistence type="predicted"/>
<evidence type="ECO:0000256" key="1">
    <source>
        <dbReference type="SAM" id="MobiDB-lite"/>
    </source>
</evidence>
<evidence type="ECO:0000313" key="4">
    <source>
        <dbReference type="Proteomes" id="UP000601435"/>
    </source>
</evidence>
<reference evidence="3" key="1">
    <citation type="submission" date="2021-02" db="EMBL/GenBank/DDBJ databases">
        <authorList>
            <person name="Dougan E. K."/>
            <person name="Rhodes N."/>
            <person name="Thang M."/>
            <person name="Chan C."/>
        </authorList>
    </citation>
    <scope>NUCLEOTIDE SEQUENCE</scope>
</reference>
<gene>
    <name evidence="3" type="ORF">SNEC2469_LOCUS10122</name>
</gene>
<dbReference type="EMBL" id="CAJNJA010016150">
    <property type="protein sequence ID" value="CAE7375450.1"/>
    <property type="molecule type" value="Genomic_DNA"/>
</dbReference>
<comment type="caution">
    <text evidence="3">The sequence shown here is derived from an EMBL/GenBank/DDBJ whole genome shotgun (WGS) entry which is preliminary data.</text>
</comment>
<sequence>MTGLSQVCFAAALLVLCSSIRCSAATPSEEPGCAADTDVLLQQRHESPISRGMQLAELIKLSDDPSAAKSEIDVPSRQVVDINIGTNLSPMKSAGDNFLLQVDPLPDVCDKLKSHLHDNKHVAVLCCAASGATPTSTSSMATSSTCLRTAPTPCSSSPARSWCSLSRRDLQRWTGSSIAVAHWTVQGLLLEDHSMGRFRQALEFFPARTGGPRSLGGAEQEWPHCVLAGGRGLRHELRVRQREEDQSTHERSARQEGHDRDEHRLQSPGASACVSACRTWPTASSCRAKSTPAGGKHKFQTNQGWAKLGGTAEVADFLEGLEGKQCKQAFFLLHPSKMPNAPRRRSCAGEMSEAEGIMHRSSKTASRTCVEVAKSLRNRQPRFWQVLTSEASSDARSSILSERILLQPCHPVKMLG</sequence>
<feature type="chain" id="PRO_5032618368" evidence="2">
    <location>
        <begin position="26"/>
        <end position="416"/>
    </location>
</feature>
<accession>A0A812QD29</accession>
<name>A0A812QD29_9DINO</name>
<evidence type="ECO:0000313" key="3">
    <source>
        <dbReference type="EMBL" id="CAE7375450.1"/>
    </source>
</evidence>
<keyword evidence="2" id="KW-0732">Signal</keyword>
<protein>
    <submittedName>
        <fullName evidence="3">Uncharacterized protein</fullName>
    </submittedName>
</protein>
<keyword evidence="4" id="KW-1185">Reference proteome</keyword>
<feature type="compositionally biased region" description="Basic and acidic residues" evidence="1">
    <location>
        <begin position="240"/>
        <end position="265"/>
    </location>
</feature>
<feature type="signal peptide" evidence="2">
    <location>
        <begin position="1"/>
        <end position="25"/>
    </location>
</feature>
<organism evidence="3 4">
    <name type="scientific">Symbiodinium necroappetens</name>
    <dbReference type="NCBI Taxonomy" id="1628268"/>
    <lineage>
        <taxon>Eukaryota</taxon>
        <taxon>Sar</taxon>
        <taxon>Alveolata</taxon>
        <taxon>Dinophyceae</taxon>
        <taxon>Suessiales</taxon>
        <taxon>Symbiodiniaceae</taxon>
        <taxon>Symbiodinium</taxon>
    </lineage>
</organism>
<evidence type="ECO:0000256" key="2">
    <source>
        <dbReference type="SAM" id="SignalP"/>
    </source>
</evidence>